<proteinExistence type="predicted"/>
<dbReference type="AlphaFoldDB" id="A0A7S0SME2"/>
<feature type="compositionally biased region" description="Low complexity" evidence="3">
    <location>
        <begin position="191"/>
        <end position="210"/>
    </location>
</feature>
<feature type="domain" description="Plastid lipid-associated protein/fibrillin conserved" evidence="4">
    <location>
        <begin position="287"/>
        <end position="510"/>
    </location>
</feature>
<dbReference type="EMBL" id="HBFC01023239">
    <property type="protein sequence ID" value="CAD8711280.1"/>
    <property type="molecule type" value="Transcribed_RNA"/>
</dbReference>
<protein>
    <recommendedName>
        <fullName evidence="4">Plastid lipid-associated protein/fibrillin conserved domain-containing protein</fullName>
    </recommendedName>
</protein>
<gene>
    <name evidence="5" type="ORF">MANT1106_LOCUS13966</name>
</gene>
<evidence type="ECO:0000256" key="3">
    <source>
        <dbReference type="SAM" id="MobiDB-lite"/>
    </source>
</evidence>
<sequence length="514" mass="53026">MSARGSSLLQTVSTLRASGARARSSPQLAAECTRRTSGGHRGKTVRASCTSDAPDNATRANNPGSSWVGFSSCWMGRGQVQRQRRARRLVCESAGGSSRRGQRMRWGAETGSESARGGDERELGVEEDGDGPRAAGSTSLSEGGKYTDAAVVYCFSSDDDDASRTAGSPSASTSAAAADDDDTGAIRKDTSPPSDTTPATAPATAPASSPSPQPNVDAAEFDADAVDAAATAVEAALAASAPLDTQRARELEQSPSFAPDATVPALAPAQASATPRAGAVHLAAVAVKEQLLDAFYGANRGLSASGRVRVLINELVTRLEAYNPTPSPTQEMDTLGGTWRLVYTSNSELLVLLAADNLPGFAVGDMTQTIDGNTATVENRVVFSAPLVETSLSARASFEVKSPKRLKVTFNKAGIETPTLVDQSLFVFPASVDVLGQSVDTAAMASVLEPLQQAAFGVLGALGGVIKKLPGIAVSLPEGTPAGSQAWLMTTYLDPALRIARGDGGSIFIFTKMA</sequence>
<dbReference type="GO" id="GO:0009536">
    <property type="term" value="C:plastid"/>
    <property type="evidence" value="ECO:0007669"/>
    <property type="project" value="UniProtKB-SubCell"/>
</dbReference>
<evidence type="ECO:0000256" key="2">
    <source>
        <dbReference type="ARBA" id="ARBA00022640"/>
    </source>
</evidence>
<evidence type="ECO:0000256" key="1">
    <source>
        <dbReference type="ARBA" id="ARBA00004474"/>
    </source>
</evidence>
<feature type="compositionally biased region" description="Polar residues" evidence="3">
    <location>
        <begin position="47"/>
        <end position="64"/>
    </location>
</feature>
<feature type="region of interest" description="Disordered" evidence="3">
    <location>
        <begin position="89"/>
        <end position="142"/>
    </location>
</feature>
<dbReference type="InterPro" id="IPR039633">
    <property type="entry name" value="PAP"/>
</dbReference>
<organism evidence="5">
    <name type="scientific">Mantoniella antarctica</name>
    <dbReference type="NCBI Taxonomy" id="81844"/>
    <lineage>
        <taxon>Eukaryota</taxon>
        <taxon>Viridiplantae</taxon>
        <taxon>Chlorophyta</taxon>
        <taxon>Mamiellophyceae</taxon>
        <taxon>Mamiellales</taxon>
        <taxon>Mamiellaceae</taxon>
        <taxon>Mantoniella</taxon>
    </lineage>
</organism>
<name>A0A7S0SME2_9CHLO</name>
<accession>A0A7S0SME2</accession>
<feature type="region of interest" description="Disordered" evidence="3">
    <location>
        <begin position="159"/>
        <end position="217"/>
    </location>
</feature>
<evidence type="ECO:0000313" key="5">
    <source>
        <dbReference type="EMBL" id="CAD8711280.1"/>
    </source>
</evidence>
<keyword evidence="2" id="KW-0934">Plastid</keyword>
<feature type="region of interest" description="Disordered" evidence="3">
    <location>
        <begin position="1"/>
        <end position="64"/>
    </location>
</feature>
<comment type="subcellular location">
    <subcellularLocation>
        <location evidence="1">Plastid</location>
    </subcellularLocation>
</comment>
<reference evidence="5" key="1">
    <citation type="submission" date="2021-01" db="EMBL/GenBank/DDBJ databases">
        <authorList>
            <person name="Corre E."/>
            <person name="Pelletier E."/>
            <person name="Niang G."/>
            <person name="Scheremetjew M."/>
            <person name="Finn R."/>
            <person name="Kale V."/>
            <person name="Holt S."/>
            <person name="Cochrane G."/>
            <person name="Meng A."/>
            <person name="Brown T."/>
            <person name="Cohen L."/>
        </authorList>
    </citation>
    <scope>NUCLEOTIDE SEQUENCE</scope>
    <source>
        <strain evidence="5">SL-175</strain>
    </source>
</reference>
<dbReference type="PANTHER" id="PTHR31906">
    <property type="entry name" value="PLASTID-LIPID-ASSOCIATED PROTEIN 4, CHLOROPLASTIC-RELATED"/>
    <property type="match status" value="1"/>
</dbReference>
<feature type="compositionally biased region" description="Polar residues" evidence="3">
    <location>
        <begin position="1"/>
        <end position="16"/>
    </location>
</feature>
<dbReference type="Pfam" id="PF04755">
    <property type="entry name" value="PAP_fibrillin"/>
    <property type="match status" value="1"/>
</dbReference>
<dbReference type="InterPro" id="IPR006843">
    <property type="entry name" value="PAP/fibrillin_dom"/>
</dbReference>
<evidence type="ECO:0000259" key="4">
    <source>
        <dbReference type="Pfam" id="PF04755"/>
    </source>
</evidence>
<feature type="compositionally biased region" description="Low complexity" evidence="3">
    <location>
        <begin position="164"/>
        <end position="177"/>
    </location>
</feature>